<evidence type="ECO:0000256" key="1">
    <source>
        <dbReference type="SAM" id="MobiDB-lite"/>
    </source>
</evidence>
<dbReference type="EMBL" id="JABFTP020000124">
    <property type="protein sequence ID" value="KAL3280375.1"/>
    <property type="molecule type" value="Genomic_DNA"/>
</dbReference>
<dbReference type="Proteomes" id="UP001516400">
    <property type="component" value="Unassembled WGS sequence"/>
</dbReference>
<gene>
    <name evidence="2" type="ORF">HHI36_017864</name>
</gene>
<accession>A0ABD2NP46</accession>
<feature type="compositionally biased region" description="Polar residues" evidence="1">
    <location>
        <begin position="7"/>
        <end position="23"/>
    </location>
</feature>
<organism evidence="2 3">
    <name type="scientific">Cryptolaemus montrouzieri</name>
    <dbReference type="NCBI Taxonomy" id="559131"/>
    <lineage>
        <taxon>Eukaryota</taxon>
        <taxon>Metazoa</taxon>
        <taxon>Ecdysozoa</taxon>
        <taxon>Arthropoda</taxon>
        <taxon>Hexapoda</taxon>
        <taxon>Insecta</taxon>
        <taxon>Pterygota</taxon>
        <taxon>Neoptera</taxon>
        <taxon>Endopterygota</taxon>
        <taxon>Coleoptera</taxon>
        <taxon>Polyphaga</taxon>
        <taxon>Cucujiformia</taxon>
        <taxon>Coccinelloidea</taxon>
        <taxon>Coccinellidae</taxon>
        <taxon>Scymninae</taxon>
        <taxon>Scymnini</taxon>
        <taxon>Cryptolaemus</taxon>
    </lineage>
</organism>
<evidence type="ECO:0000313" key="2">
    <source>
        <dbReference type="EMBL" id="KAL3280375.1"/>
    </source>
</evidence>
<evidence type="ECO:0000313" key="3">
    <source>
        <dbReference type="Proteomes" id="UP001516400"/>
    </source>
</evidence>
<proteinExistence type="predicted"/>
<dbReference type="AlphaFoldDB" id="A0ABD2NP46"/>
<name>A0ABD2NP46_9CUCU</name>
<feature type="non-terminal residue" evidence="2">
    <location>
        <position position="1"/>
    </location>
</feature>
<sequence>FLLLPYQTNPNLETNSKTATTPKRANLKVEKGRGSSEGQTGGNLDGSRRGCVLNVCLLAGIVAQA</sequence>
<feature type="region of interest" description="Disordered" evidence="1">
    <location>
        <begin position="7"/>
        <end position="45"/>
    </location>
</feature>
<comment type="caution">
    <text evidence="2">The sequence shown here is derived from an EMBL/GenBank/DDBJ whole genome shotgun (WGS) entry which is preliminary data.</text>
</comment>
<reference evidence="2 3" key="1">
    <citation type="journal article" date="2021" name="BMC Biol.">
        <title>Horizontally acquired antibacterial genes associated with adaptive radiation of ladybird beetles.</title>
        <authorList>
            <person name="Li H.S."/>
            <person name="Tang X.F."/>
            <person name="Huang Y.H."/>
            <person name="Xu Z.Y."/>
            <person name="Chen M.L."/>
            <person name="Du X.Y."/>
            <person name="Qiu B.Y."/>
            <person name="Chen P.T."/>
            <person name="Zhang W."/>
            <person name="Slipinski A."/>
            <person name="Escalona H.E."/>
            <person name="Waterhouse R.M."/>
            <person name="Zwick A."/>
            <person name="Pang H."/>
        </authorList>
    </citation>
    <scope>NUCLEOTIDE SEQUENCE [LARGE SCALE GENOMIC DNA]</scope>
    <source>
        <strain evidence="2">SYSU2018</strain>
    </source>
</reference>
<feature type="non-terminal residue" evidence="2">
    <location>
        <position position="65"/>
    </location>
</feature>
<protein>
    <submittedName>
        <fullName evidence="2">Uncharacterized protein</fullName>
    </submittedName>
</protein>
<keyword evidence="3" id="KW-1185">Reference proteome</keyword>